<dbReference type="SUPFAM" id="SSF53955">
    <property type="entry name" value="Lysozyme-like"/>
    <property type="match status" value="1"/>
</dbReference>
<accession>A0ABU4W4U1</accession>
<comment type="similarity">
    <text evidence="2">Belongs to the virb1 family.</text>
</comment>
<protein>
    <submittedName>
        <fullName evidence="5">Lytic transglycosylase domain-containing protein</fullName>
        <ecNumber evidence="5">4.2.2.n1</ecNumber>
    </submittedName>
</protein>
<dbReference type="EMBL" id="JAVRAD010000012">
    <property type="protein sequence ID" value="MDX8331873.1"/>
    <property type="molecule type" value="Genomic_DNA"/>
</dbReference>
<evidence type="ECO:0000259" key="4">
    <source>
        <dbReference type="Pfam" id="PF01464"/>
    </source>
</evidence>
<keyword evidence="6" id="KW-1185">Reference proteome</keyword>
<organism evidence="5 6">
    <name type="scientific">Agrobacterium rosae</name>
    <dbReference type="NCBI Taxonomy" id="1972867"/>
    <lineage>
        <taxon>Bacteria</taxon>
        <taxon>Pseudomonadati</taxon>
        <taxon>Pseudomonadota</taxon>
        <taxon>Alphaproteobacteria</taxon>
        <taxon>Hyphomicrobiales</taxon>
        <taxon>Rhizobiaceae</taxon>
        <taxon>Rhizobium/Agrobacterium group</taxon>
        <taxon>Agrobacterium</taxon>
    </lineage>
</organism>
<dbReference type="InterPro" id="IPR023346">
    <property type="entry name" value="Lysozyme-like_dom_sf"/>
</dbReference>
<dbReference type="Proteomes" id="UP001277561">
    <property type="component" value="Unassembled WGS sequence"/>
</dbReference>
<evidence type="ECO:0000256" key="2">
    <source>
        <dbReference type="ARBA" id="ARBA00009387"/>
    </source>
</evidence>
<dbReference type="RefSeq" id="WP_320188467.1">
    <property type="nucleotide sequence ID" value="NZ_CP192768.1"/>
</dbReference>
<dbReference type="PANTHER" id="PTHR37423">
    <property type="entry name" value="SOLUBLE LYTIC MUREIN TRANSGLYCOSYLASE-RELATED"/>
    <property type="match status" value="1"/>
</dbReference>
<feature type="chain" id="PRO_5046040363" evidence="3">
    <location>
        <begin position="20"/>
        <end position="197"/>
    </location>
</feature>
<dbReference type="EC" id="4.2.2.n1" evidence="5"/>
<evidence type="ECO:0000313" key="6">
    <source>
        <dbReference type="Proteomes" id="UP001277561"/>
    </source>
</evidence>
<proteinExistence type="inferred from homology"/>
<reference evidence="5" key="1">
    <citation type="journal article" date="2023" name="Phytobiomes J">
        <title>Deciphering the key players within the bacterial microbiota associated with aerial crown gall tumors on rhododendron: Insights into the gallobiome.</title>
        <authorList>
            <person name="Kuzmanovic N."/>
            <person name="Nesme J."/>
            <person name="Wolf J."/>
            <person name="Neumann-Schaal M."/>
            <person name="Petersen J."/>
            <person name="Fernandez-Gnecco G."/>
            <person name="Sproeer C."/>
            <person name="Bunk B."/>
            <person name="Overmann J."/>
            <person name="Sorensen S.J."/>
            <person name="Idczak E."/>
            <person name="Smalla K."/>
        </authorList>
    </citation>
    <scope>NUCLEOTIDE SEQUENCE [LARGE SCALE GENOMIC DNA]</scope>
    <source>
        <strain evidence="5">Rho-14.1</strain>
    </source>
</reference>
<comment type="similarity">
    <text evidence="1">Belongs to the transglycosylase Slt family.</text>
</comment>
<feature type="domain" description="Transglycosylase SLT" evidence="4">
    <location>
        <begin position="39"/>
        <end position="139"/>
    </location>
</feature>
<sequence>MRSFTRPIFLLSFSLVTHASLACEALDPAVVTERVSTIATQEELDPALALAVVSVESAMGQQQHSDAGAVGIMQLMPSTAADYGVTDRCDPEANIRAGVRYLKKLQSEFEDPLLMLAAYNAGPERVYQKGGIPEFNETAKYVVKVMNRWKLNAKALKASERRKHPQDIPQTMPAALTEPAPWRDAHVWSADDTIKEN</sequence>
<name>A0ABU4W4U1_9HYPH</name>
<keyword evidence="5" id="KW-0456">Lyase</keyword>
<evidence type="ECO:0000256" key="1">
    <source>
        <dbReference type="ARBA" id="ARBA00007734"/>
    </source>
</evidence>
<feature type="signal peptide" evidence="3">
    <location>
        <begin position="1"/>
        <end position="19"/>
    </location>
</feature>
<evidence type="ECO:0000313" key="5">
    <source>
        <dbReference type="EMBL" id="MDX8331873.1"/>
    </source>
</evidence>
<evidence type="ECO:0000256" key="3">
    <source>
        <dbReference type="SAM" id="SignalP"/>
    </source>
</evidence>
<keyword evidence="3" id="KW-0732">Signal</keyword>
<dbReference type="Gene3D" id="1.10.530.10">
    <property type="match status" value="1"/>
</dbReference>
<dbReference type="GO" id="GO:0016829">
    <property type="term" value="F:lyase activity"/>
    <property type="evidence" value="ECO:0007669"/>
    <property type="project" value="UniProtKB-KW"/>
</dbReference>
<gene>
    <name evidence="5" type="ORF">RMS29_21900</name>
</gene>
<dbReference type="InterPro" id="IPR008258">
    <property type="entry name" value="Transglycosylase_SLT_dom_1"/>
</dbReference>
<dbReference type="PANTHER" id="PTHR37423:SF2">
    <property type="entry name" value="MEMBRANE-BOUND LYTIC MUREIN TRANSGLYCOSYLASE C"/>
    <property type="match status" value="1"/>
</dbReference>
<dbReference type="Pfam" id="PF01464">
    <property type="entry name" value="SLT"/>
    <property type="match status" value="1"/>
</dbReference>
<dbReference type="CDD" id="cd00254">
    <property type="entry name" value="LT-like"/>
    <property type="match status" value="1"/>
</dbReference>
<dbReference type="PROSITE" id="PS51257">
    <property type="entry name" value="PROKAR_LIPOPROTEIN"/>
    <property type="match status" value="1"/>
</dbReference>
<comment type="caution">
    <text evidence="5">The sequence shown here is derived from an EMBL/GenBank/DDBJ whole genome shotgun (WGS) entry which is preliminary data.</text>
</comment>